<proteinExistence type="predicted"/>
<dbReference type="STRING" id="1838280.A6M21_03375"/>
<reference evidence="1 2" key="1">
    <citation type="submission" date="2016-04" db="EMBL/GenBank/DDBJ databases">
        <authorList>
            <person name="Evans L.H."/>
            <person name="Alamgir A."/>
            <person name="Owens N."/>
            <person name="Weber N.D."/>
            <person name="Virtaneva K."/>
            <person name="Barbian K."/>
            <person name="Babar A."/>
            <person name="Rosenke K."/>
        </authorList>
    </citation>
    <scope>NUCLEOTIDE SEQUENCE [LARGE SCALE GENOMIC DNA]</scope>
    <source>
        <strain evidence="1 2">LMa1</strain>
    </source>
</reference>
<dbReference type="EMBL" id="LYVF01000013">
    <property type="protein sequence ID" value="OAT86560.1"/>
    <property type="molecule type" value="Genomic_DNA"/>
</dbReference>
<gene>
    <name evidence="1" type="ORF">A6M21_03375</name>
</gene>
<dbReference type="Gene3D" id="3.40.630.10">
    <property type="entry name" value="Zn peptidases"/>
    <property type="match status" value="1"/>
</dbReference>
<keyword evidence="2" id="KW-1185">Reference proteome</keyword>
<dbReference type="AlphaFoldDB" id="A0A1B7LJ05"/>
<comment type="caution">
    <text evidence="1">The sequence shown here is derived from an EMBL/GenBank/DDBJ whole genome shotgun (WGS) entry which is preliminary data.</text>
</comment>
<name>A0A1B7LJ05_9FIRM</name>
<organism evidence="1 2">
    <name type="scientific">Desulfotomaculum copahuensis</name>
    <dbReference type="NCBI Taxonomy" id="1838280"/>
    <lineage>
        <taxon>Bacteria</taxon>
        <taxon>Bacillati</taxon>
        <taxon>Bacillota</taxon>
        <taxon>Clostridia</taxon>
        <taxon>Eubacteriales</taxon>
        <taxon>Desulfotomaculaceae</taxon>
        <taxon>Desulfotomaculum</taxon>
    </lineage>
</organism>
<dbReference type="InterPro" id="IPR017695">
    <property type="entry name" value="Se-dep_Mo_hydrolase_YqeB"/>
</dbReference>
<dbReference type="Proteomes" id="UP000078532">
    <property type="component" value="Unassembled WGS sequence"/>
</dbReference>
<protein>
    <recommendedName>
        <fullName evidence="3">Molybdenum hydroxylase</fullName>
    </recommendedName>
</protein>
<dbReference type="NCBIfam" id="TIGR03309">
    <property type="entry name" value="matur_yqeB"/>
    <property type="match status" value="1"/>
</dbReference>
<evidence type="ECO:0000313" key="2">
    <source>
        <dbReference type="Proteomes" id="UP000078532"/>
    </source>
</evidence>
<evidence type="ECO:0000313" key="1">
    <source>
        <dbReference type="EMBL" id="OAT86560.1"/>
    </source>
</evidence>
<accession>A0A1B7LJ05</accession>
<sequence>MATGCAHRLWRAGFPIVMTELPRPLCVRRTVSFAQTVYTGRLEVEGVRAVLAEAEEIPAVLAKGEIPVVIDPAGELVRSLRPWCVVDARLAKVNPGTRRDEAQLVIGLGPGFTAGEDVHAVIETARGHYLGRVIYTGPALTNTGVPGEIAGKSSERVLRATGAGTFRPLVEIGAEVKAGQLVAWCGRAPVTAAIDGLVRGMLHPGLEVSPGLKVGDIDPRGDRAMCRTISEKARAIGGGVLEAVLARLCGREPAA</sequence>
<evidence type="ECO:0008006" key="3">
    <source>
        <dbReference type="Google" id="ProtNLM"/>
    </source>
</evidence>